<name>A0A5C7GED8_9FLAO</name>
<protein>
    <recommendedName>
        <fullName evidence="3">Nucleoside triphosphate pyrophosphohydrolase family protein</fullName>
    </recommendedName>
</protein>
<dbReference type="OrthoDB" id="9795188at2"/>
<evidence type="ECO:0000313" key="2">
    <source>
        <dbReference type="Proteomes" id="UP000321080"/>
    </source>
</evidence>
<dbReference type="Proteomes" id="UP000321080">
    <property type="component" value="Unassembled WGS sequence"/>
</dbReference>
<dbReference type="CDD" id="cd11530">
    <property type="entry name" value="NTP-PPase_DR2231_like"/>
    <property type="match status" value="1"/>
</dbReference>
<dbReference type="AlphaFoldDB" id="A0A5C7GED8"/>
<gene>
    <name evidence="1" type="ORF">FUA22_15740</name>
</gene>
<accession>A0A5C7GED8</accession>
<evidence type="ECO:0000313" key="1">
    <source>
        <dbReference type="EMBL" id="TXG35203.1"/>
    </source>
</evidence>
<reference evidence="1 2" key="1">
    <citation type="submission" date="2019-08" db="EMBL/GenBank/DDBJ databases">
        <title>Seonamhaeicola sediminis sp. nov., isolated from marine sediment.</title>
        <authorList>
            <person name="Cao W.R."/>
        </authorList>
    </citation>
    <scope>NUCLEOTIDE SEQUENCE [LARGE SCALE GENOMIC DNA]</scope>
    <source>
        <strain evidence="1 2">1505</strain>
    </source>
</reference>
<proteinExistence type="predicted"/>
<evidence type="ECO:0008006" key="3">
    <source>
        <dbReference type="Google" id="ProtNLM"/>
    </source>
</evidence>
<dbReference type="InterPro" id="IPR021130">
    <property type="entry name" value="PRib-ATP_PPHydrolase-like"/>
</dbReference>
<organism evidence="1 2">
    <name type="scientific">Seonamhaeicola maritimus</name>
    <dbReference type="NCBI Taxonomy" id="2591822"/>
    <lineage>
        <taxon>Bacteria</taxon>
        <taxon>Pseudomonadati</taxon>
        <taxon>Bacteroidota</taxon>
        <taxon>Flavobacteriia</taxon>
        <taxon>Flavobacteriales</taxon>
        <taxon>Flavobacteriaceae</taxon>
    </lineage>
</organism>
<sequence>MKNKIDAVKAFHTAFKIGHRETPKADLGSEKNTLRYKLMREENEEYLDAANDGDLVEVADALGDMLYILCGTIIEHGLQYKIEEVFEEIQRSNMSKLGEDGEPIYREDGKVLKGPNYFKPDIQAILER</sequence>
<dbReference type="SUPFAM" id="SSF101386">
    <property type="entry name" value="all-alpha NTP pyrophosphatases"/>
    <property type="match status" value="1"/>
</dbReference>
<dbReference type="Gene3D" id="1.10.3420.10">
    <property type="entry name" value="putative ntp pyrophosphohydrolase like domain"/>
    <property type="match status" value="1"/>
</dbReference>
<dbReference type="InterPro" id="IPR023292">
    <property type="entry name" value="NTP_PyroPHydrolase-like_dom_sf"/>
</dbReference>
<dbReference type="Pfam" id="PF01503">
    <property type="entry name" value="PRA-PH"/>
    <property type="match status" value="1"/>
</dbReference>
<dbReference type="EMBL" id="VRKQ01000018">
    <property type="protein sequence ID" value="TXG35203.1"/>
    <property type="molecule type" value="Genomic_DNA"/>
</dbReference>
<keyword evidence="2" id="KW-1185">Reference proteome</keyword>
<dbReference type="RefSeq" id="WP_147769546.1">
    <property type="nucleotide sequence ID" value="NZ_VRKQ01000018.1"/>
</dbReference>
<comment type="caution">
    <text evidence="1">The sequence shown here is derived from an EMBL/GenBank/DDBJ whole genome shotgun (WGS) entry which is preliminary data.</text>
</comment>
<dbReference type="InterPro" id="IPR033653">
    <property type="entry name" value="NTP-PPase_DR2231-like"/>
</dbReference>